<sequence>MKLSELEHAPASATASLHNGHGDGAVVATNGHASSSRGAPAGSHLHNTPLFDSSTIDRHEFVRLMIQALRDTGYPESAASLEAESGYALEAPHVAAFRRAVLDGAWDDAVGTLEHIGLADAEDLRATRFLLSQQKYLELLEQQEVAPALLVLRGELAPYSIDQEKLHSLSSLMMCASAHDLRERAKWDGAAGTSRRRLLQHVQTYIPASVMLPPRRLPALLEQARAHQRRQCLYHTRNVTISLLEDHVCSRADFPVLTTHILAEHEDEVWHVQWSHDGRSLASASKDRNAIIWSIGPETGPAERECNVDKVLRDHDSPVTALAWSLDDSILLTSSEMVIKMWNAKTGVCIRELKKHDEPVSSLVYLPDGAGFVSGGMDRKIIIWDNDGSIRDAWPLAPIRVCDLTVSPDGNRLVAVGLLRSSESATGSNSSLPLGAAGSNGVGNTQPTPATSPKRKIVVYDLKTRQELNVIEVIGELTSVRVSRDSRYAIINHAPDEVHLWDLQSGRLARKFTGQRQGQHIIRSCFGGDEDSFVLSGSEDGNVYVWHRDTGVLLEVLAGHGEGSVNSVGWNPREPALFASCSDDHTIRIWEAPPPGIPDFDRERERERERIRALVAASEDIDGLTIGTGGKGKGRSA</sequence>
<dbReference type="PROSITE" id="PS50294">
    <property type="entry name" value="WD_REPEATS_REGION"/>
    <property type="match status" value="2"/>
</dbReference>
<dbReference type="PANTHER" id="PTHR22838">
    <property type="entry name" value="WD REPEAT PROTEIN 26-RELATED"/>
    <property type="match status" value="1"/>
</dbReference>
<dbReference type="InterPro" id="IPR036322">
    <property type="entry name" value="WD40_repeat_dom_sf"/>
</dbReference>
<reference evidence="6 7" key="1">
    <citation type="journal article" date="2016" name="Mol. Biol. Evol.">
        <title>Comparative Genomics of Early-Diverging Mushroom-Forming Fungi Provides Insights into the Origins of Lignocellulose Decay Capabilities.</title>
        <authorList>
            <person name="Nagy L.G."/>
            <person name="Riley R."/>
            <person name="Tritt A."/>
            <person name="Adam C."/>
            <person name="Daum C."/>
            <person name="Floudas D."/>
            <person name="Sun H."/>
            <person name="Yadav J.S."/>
            <person name="Pangilinan J."/>
            <person name="Larsson K.H."/>
            <person name="Matsuura K."/>
            <person name="Barry K."/>
            <person name="Labutti K."/>
            <person name="Kuo R."/>
            <person name="Ohm R.A."/>
            <person name="Bhattacharya S.S."/>
            <person name="Shirouzu T."/>
            <person name="Yoshinaga Y."/>
            <person name="Martin F.M."/>
            <person name="Grigoriev I.V."/>
            <person name="Hibbett D.S."/>
        </authorList>
    </citation>
    <scope>NUCLEOTIDE SEQUENCE [LARGE SCALE GENOMIC DNA]</scope>
    <source>
        <strain evidence="6 7">HHB12029</strain>
    </source>
</reference>
<feature type="repeat" description="WD" evidence="3">
    <location>
        <begin position="562"/>
        <end position="591"/>
    </location>
</feature>
<keyword evidence="7" id="KW-1185">Reference proteome</keyword>
<organism evidence="6 7">
    <name type="scientific">Exidia glandulosa HHB12029</name>
    <dbReference type="NCBI Taxonomy" id="1314781"/>
    <lineage>
        <taxon>Eukaryota</taxon>
        <taxon>Fungi</taxon>
        <taxon>Dikarya</taxon>
        <taxon>Basidiomycota</taxon>
        <taxon>Agaricomycotina</taxon>
        <taxon>Agaricomycetes</taxon>
        <taxon>Auriculariales</taxon>
        <taxon>Exidiaceae</taxon>
        <taxon>Exidia</taxon>
    </lineage>
</organism>
<dbReference type="STRING" id="1314781.A0A165HM70"/>
<dbReference type="InParanoid" id="A0A165HM70"/>
<dbReference type="InterPro" id="IPR051350">
    <property type="entry name" value="WD_repeat-ST_regulator"/>
</dbReference>
<dbReference type="Pfam" id="PF00400">
    <property type="entry name" value="WD40"/>
    <property type="match status" value="5"/>
</dbReference>
<evidence type="ECO:0000256" key="1">
    <source>
        <dbReference type="ARBA" id="ARBA00022574"/>
    </source>
</evidence>
<dbReference type="GO" id="GO:0043161">
    <property type="term" value="P:proteasome-mediated ubiquitin-dependent protein catabolic process"/>
    <property type="evidence" value="ECO:0007669"/>
    <property type="project" value="TreeGrafter"/>
</dbReference>
<dbReference type="Pfam" id="PF21889">
    <property type="entry name" value="TPR1-like_2nd"/>
    <property type="match status" value="1"/>
</dbReference>
<protein>
    <submittedName>
        <fullName evidence="6">WD40 repeat-like protein</fullName>
    </submittedName>
</protein>
<feature type="region of interest" description="Disordered" evidence="4">
    <location>
        <begin position="1"/>
        <end position="45"/>
    </location>
</feature>
<dbReference type="FunCoup" id="A0A165HM70">
    <property type="interactions" value="321"/>
</dbReference>
<feature type="repeat" description="WD" evidence="3">
    <location>
        <begin position="312"/>
        <end position="352"/>
    </location>
</feature>
<evidence type="ECO:0000313" key="7">
    <source>
        <dbReference type="Proteomes" id="UP000077266"/>
    </source>
</evidence>
<dbReference type="InterPro" id="IPR015943">
    <property type="entry name" value="WD40/YVTN_repeat-like_dom_sf"/>
</dbReference>
<dbReference type="Proteomes" id="UP000077266">
    <property type="component" value="Unassembled WGS sequence"/>
</dbReference>
<evidence type="ECO:0000256" key="2">
    <source>
        <dbReference type="ARBA" id="ARBA00022737"/>
    </source>
</evidence>
<name>A0A165HM70_EXIGL</name>
<dbReference type="PROSITE" id="PS50082">
    <property type="entry name" value="WD_REPEATS_2"/>
    <property type="match status" value="4"/>
</dbReference>
<evidence type="ECO:0000313" key="6">
    <source>
        <dbReference type="EMBL" id="KZV92176.1"/>
    </source>
</evidence>
<dbReference type="PANTHER" id="PTHR22838:SF0">
    <property type="entry name" value="WD REPEAT-CONTAINING PROTEIN 26"/>
    <property type="match status" value="1"/>
</dbReference>
<feature type="compositionally biased region" description="Polar residues" evidence="4">
    <location>
        <begin position="442"/>
        <end position="451"/>
    </location>
</feature>
<feature type="repeat" description="WD" evidence="3">
    <location>
        <begin position="353"/>
        <end position="385"/>
    </location>
</feature>
<keyword evidence="1 3" id="KW-0853">WD repeat</keyword>
<evidence type="ECO:0000256" key="3">
    <source>
        <dbReference type="PROSITE-ProRule" id="PRU00221"/>
    </source>
</evidence>
<dbReference type="AlphaFoldDB" id="A0A165HM70"/>
<proteinExistence type="predicted"/>
<dbReference type="SMART" id="SM00320">
    <property type="entry name" value="WD40"/>
    <property type="match status" value="6"/>
</dbReference>
<dbReference type="PROSITE" id="PS50896">
    <property type="entry name" value="LISH"/>
    <property type="match status" value="1"/>
</dbReference>
<gene>
    <name evidence="6" type="ORF">EXIGLDRAFT_675433</name>
</gene>
<dbReference type="CDD" id="cd00200">
    <property type="entry name" value="WD40"/>
    <property type="match status" value="1"/>
</dbReference>
<dbReference type="OrthoDB" id="972532at2759"/>
<feature type="region of interest" description="Disordered" evidence="4">
    <location>
        <begin position="423"/>
        <end position="451"/>
    </location>
</feature>
<dbReference type="Pfam" id="PF23627">
    <property type="entry name" value="LisH_WDR26"/>
    <property type="match status" value="1"/>
</dbReference>
<keyword evidence="2" id="KW-0677">Repeat</keyword>
<dbReference type="SMART" id="SM00668">
    <property type="entry name" value="CTLH"/>
    <property type="match status" value="1"/>
</dbReference>
<dbReference type="SUPFAM" id="SSF50978">
    <property type="entry name" value="WD40 repeat-like"/>
    <property type="match status" value="1"/>
</dbReference>
<feature type="compositionally biased region" description="Polar residues" evidence="4">
    <location>
        <begin position="423"/>
        <end position="432"/>
    </location>
</feature>
<dbReference type="PROSITE" id="PS50897">
    <property type="entry name" value="CTLH"/>
    <property type="match status" value="1"/>
</dbReference>
<feature type="repeat" description="WD" evidence="3">
    <location>
        <begin position="262"/>
        <end position="295"/>
    </location>
</feature>
<dbReference type="Gene3D" id="2.130.10.10">
    <property type="entry name" value="YVTN repeat-like/Quinoprotein amine dehydrogenase"/>
    <property type="match status" value="1"/>
</dbReference>
<evidence type="ECO:0000256" key="4">
    <source>
        <dbReference type="SAM" id="MobiDB-lite"/>
    </source>
</evidence>
<dbReference type="InterPro" id="IPR006594">
    <property type="entry name" value="LisH"/>
</dbReference>
<dbReference type="EMBL" id="KV426013">
    <property type="protein sequence ID" value="KZV92176.1"/>
    <property type="molecule type" value="Genomic_DNA"/>
</dbReference>
<dbReference type="GO" id="GO:0034657">
    <property type="term" value="C:GID complex"/>
    <property type="evidence" value="ECO:0007669"/>
    <property type="project" value="TreeGrafter"/>
</dbReference>
<dbReference type="InterPro" id="IPR001680">
    <property type="entry name" value="WD40_rpt"/>
</dbReference>
<dbReference type="InterPro" id="IPR054080">
    <property type="entry name" value="TPR1-like_2nd"/>
</dbReference>
<feature type="domain" description="CTLH" evidence="5">
    <location>
        <begin position="90"/>
        <end position="147"/>
    </location>
</feature>
<accession>A0A165HM70</accession>
<dbReference type="InterPro" id="IPR006595">
    <property type="entry name" value="CTLH_C"/>
</dbReference>
<evidence type="ECO:0000259" key="5">
    <source>
        <dbReference type="PROSITE" id="PS50897"/>
    </source>
</evidence>